<organism evidence="5">
    <name type="scientific">mine drainage metagenome</name>
    <dbReference type="NCBI Taxonomy" id="410659"/>
    <lineage>
        <taxon>unclassified sequences</taxon>
        <taxon>metagenomes</taxon>
        <taxon>ecological metagenomes</taxon>
    </lineage>
</organism>
<feature type="domain" description="Aconitase/3-isopropylmalate dehydratase large subunit alpha/beta/alpha" evidence="4">
    <location>
        <begin position="22"/>
        <end position="261"/>
    </location>
</feature>
<gene>
    <name evidence="5" type="ORF">B1A_12150</name>
</gene>
<protein>
    <submittedName>
        <fullName evidence="5">Aconitate hydratase 1</fullName>
    </submittedName>
</protein>
<dbReference type="PANTHER" id="PTHR11670">
    <property type="entry name" value="ACONITASE/IRON-RESPONSIVE ELEMENT FAMILY MEMBER"/>
    <property type="match status" value="1"/>
</dbReference>
<dbReference type="Gene3D" id="3.30.499.10">
    <property type="entry name" value="Aconitase, domain 3"/>
    <property type="match status" value="1"/>
</dbReference>
<dbReference type="InterPro" id="IPR015931">
    <property type="entry name" value="Acnase/IPM_dHydase_lsu_aba_1/3"/>
</dbReference>
<dbReference type="PRINTS" id="PR00415">
    <property type="entry name" value="ACONITASE"/>
</dbReference>
<dbReference type="GO" id="GO:0046872">
    <property type="term" value="F:metal ion binding"/>
    <property type="evidence" value="ECO:0007669"/>
    <property type="project" value="UniProtKB-KW"/>
</dbReference>
<evidence type="ECO:0000256" key="3">
    <source>
        <dbReference type="ARBA" id="ARBA00023014"/>
    </source>
</evidence>
<dbReference type="Pfam" id="PF00330">
    <property type="entry name" value="Aconitase"/>
    <property type="match status" value="1"/>
</dbReference>
<keyword evidence="1" id="KW-0479">Metal-binding</keyword>
<comment type="caution">
    <text evidence="5">The sequence shown here is derived from an EMBL/GenBank/DDBJ whole genome shotgun (WGS) entry which is preliminary data.</text>
</comment>
<dbReference type="AlphaFoldDB" id="T1A1Z7"/>
<accession>T1A1Z7</accession>
<dbReference type="GO" id="GO:0051536">
    <property type="term" value="F:iron-sulfur cluster binding"/>
    <property type="evidence" value="ECO:0007669"/>
    <property type="project" value="UniProtKB-KW"/>
</dbReference>
<name>T1A1Z7_9ZZZZ</name>
<dbReference type="InterPro" id="IPR001030">
    <property type="entry name" value="Acoase/IPM_deHydtase_lsu_aba"/>
</dbReference>
<reference evidence="5" key="2">
    <citation type="journal article" date="2014" name="ISME J.">
        <title>Microbial stratification in low pH oxic and suboxic macroscopic growths along an acid mine drainage.</title>
        <authorList>
            <person name="Mendez-Garcia C."/>
            <person name="Mesa V."/>
            <person name="Sprenger R.R."/>
            <person name="Richter M."/>
            <person name="Diez M.S."/>
            <person name="Solano J."/>
            <person name="Bargiela R."/>
            <person name="Golyshina O.V."/>
            <person name="Manteca A."/>
            <person name="Ramos J.L."/>
            <person name="Gallego J.R."/>
            <person name="Llorente I."/>
            <person name="Martins Dos Santos V.A."/>
            <person name="Jensen O.N."/>
            <person name="Pelaez A.I."/>
            <person name="Sanchez J."/>
            <person name="Ferrer M."/>
        </authorList>
    </citation>
    <scope>NUCLEOTIDE SEQUENCE</scope>
</reference>
<feature type="non-terminal residue" evidence="5">
    <location>
        <position position="1"/>
    </location>
</feature>
<proteinExistence type="predicted"/>
<dbReference type="InterPro" id="IPR036008">
    <property type="entry name" value="Aconitase_4Fe-4S_dom"/>
</dbReference>
<reference evidence="5" key="1">
    <citation type="submission" date="2013-08" db="EMBL/GenBank/DDBJ databases">
        <authorList>
            <person name="Mendez C."/>
            <person name="Richter M."/>
            <person name="Ferrer M."/>
            <person name="Sanchez J."/>
        </authorList>
    </citation>
    <scope>NUCLEOTIDE SEQUENCE</scope>
</reference>
<keyword evidence="3" id="KW-0411">Iron-sulfur</keyword>
<feature type="non-terminal residue" evidence="5">
    <location>
        <position position="261"/>
    </location>
</feature>
<dbReference type="EMBL" id="AUZX01008784">
    <property type="protein sequence ID" value="EQD54561.1"/>
    <property type="molecule type" value="Genomic_DNA"/>
</dbReference>
<evidence type="ECO:0000259" key="4">
    <source>
        <dbReference type="Pfam" id="PF00330"/>
    </source>
</evidence>
<keyword evidence="2" id="KW-0408">Iron</keyword>
<evidence type="ECO:0000256" key="1">
    <source>
        <dbReference type="ARBA" id="ARBA00022723"/>
    </source>
</evidence>
<dbReference type="SUPFAM" id="SSF53732">
    <property type="entry name" value="Aconitase iron-sulfur domain"/>
    <property type="match status" value="1"/>
</dbReference>
<evidence type="ECO:0000313" key="5">
    <source>
        <dbReference type="EMBL" id="EQD54561.1"/>
    </source>
</evidence>
<sequence>DGTDHDALVSLANGEAVSPTTEFSFYPSRVLLQDFTGVPVLVDLAMLRDAAVRGGKPPESVNPQVPVDLVVDHSVQVDSFGSSQSLRINLDREYERNAERYRFLRWARPSFDGLRIVPPGNGIVHQVNLEHLATVVAEREVGGEPVAFPDTLIGTDSHTTMVNGVSVLGWGVGGIEAEAVMLGEPYFLGRPQVVGVELVGSLPEGATATDLVLTVTHRLRQKGVVDRFVEFVGPGVSELAVPDRATISNMCPEYGATSALF</sequence>
<evidence type="ECO:0000256" key="2">
    <source>
        <dbReference type="ARBA" id="ARBA00023004"/>
    </source>
</evidence>
<dbReference type="InterPro" id="IPR006249">
    <property type="entry name" value="Aconitase/IRP2"/>
</dbReference>